<gene>
    <name evidence="7" type="primary">mltG</name>
    <name evidence="8" type="ORF">AAV99_10315</name>
</gene>
<evidence type="ECO:0000313" key="9">
    <source>
        <dbReference type="Proteomes" id="UP000053455"/>
    </source>
</evidence>
<feature type="site" description="Important for catalytic activity" evidence="7">
    <location>
        <position position="199"/>
    </location>
</feature>
<keyword evidence="4 7" id="KW-0472">Membrane</keyword>
<dbReference type="PATRIC" id="fig|874156.12.peg.2118"/>
<evidence type="ECO:0000256" key="4">
    <source>
        <dbReference type="ARBA" id="ARBA00023136"/>
    </source>
</evidence>
<dbReference type="Proteomes" id="UP000053455">
    <property type="component" value="Unassembled WGS sequence"/>
</dbReference>
<keyword evidence="2 7" id="KW-0812">Transmembrane</keyword>
<comment type="function">
    <text evidence="7">Functions as a peptidoglycan terminase that cleaves nascent peptidoglycan strands endolytically to terminate their elongation.</text>
</comment>
<proteinExistence type="inferred from homology"/>
<evidence type="ECO:0000256" key="1">
    <source>
        <dbReference type="ARBA" id="ARBA00022475"/>
    </source>
</evidence>
<dbReference type="GO" id="GO:0008932">
    <property type="term" value="F:lytic endotransglycosylase activity"/>
    <property type="evidence" value="ECO:0007669"/>
    <property type="project" value="UniProtKB-UniRule"/>
</dbReference>
<evidence type="ECO:0000313" key="8">
    <source>
        <dbReference type="EMBL" id="KLI63095.1"/>
    </source>
</evidence>
<dbReference type="EC" id="4.2.2.29" evidence="7"/>
<keyword evidence="6 7" id="KW-0961">Cell wall biogenesis/degradation</keyword>
<evidence type="ECO:0000256" key="6">
    <source>
        <dbReference type="ARBA" id="ARBA00023316"/>
    </source>
</evidence>
<keyword evidence="7" id="KW-0997">Cell inner membrane</keyword>
<dbReference type="Pfam" id="PF02618">
    <property type="entry name" value="YceG"/>
    <property type="match status" value="1"/>
</dbReference>
<keyword evidence="9" id="KW-1185">Reference proteome</keyword>
<evidence type="ECO:0000256" key="7">
    <source>
        <dbReference type="HAMAP-Rule" id="MF_02065"/>
    </source>
</evidence>
<dbReference type="STRING" id="874156.GCA_001021555_02376"/>
<dbReference type="AlphaFoldDB" id="A0A0H0XS26"/>
<protein>
    <recommendedName>
        <fullName evidence="7">Endolytic murein transglycosylase</fullName>
        <ecNumber evidence="7">4.2.2.29</ecNumber>
    </recommendedName>
    <alternativeName>
        <fullName evidence="7">Peptidoglycan lytic transglycosylase</fullName>
    </alternativeName>
    <alternativeName>
        <fullName evidence="7">Peptidoglycan polymerization terminase</fullName>
    </alternativeName>
</protein>
<dbReference type="PANTHER" id="PTHR30518">
    <property type="entry name" value="ENDOLYTIC MUREIN TRANSGLYCOSYLASE"/>
    <property type="match status" value="1"/>
</dbReference>
<dbReference type="NCBIfam" id="TIGR00247">
    <property type="entry name" value="endolytic transglycosylase MltG"/>
    <property type="match status" value="1"/>
</dbReference>
<accession>A0A0H0XS26</accession>
<evidence type="ECO:0000256" key="2">
    <source>
        <dbReference type="ARBA" id="ARBA00022692"/>
    </source>
</evidence>
<organism evidence="8 9">
    <name type="scientific">Aurantiacibacter marinus</name>
    <dbReference type="NCBI Taxonomy" id="874156"/>
    <lineage>
        <taxon>Bacteria</taxon>
        <taxon>Pseudomonadati</taxon>
        <taxon>Pseudomonadota</taxon>
        <taxon>Alphaproteobacteria</taxon>
        <taxon>Sphingomonadales</taxon>
        <taxon>Erythrobacteraceae</taxon>
        <taxon>Aurantiacibacter</taxon>
    </lineage>
</organism>
<dbReference type="HAMAP" id="MF_02065">
    <property type="entry name" value="MltG"/>
    <property type="match status" value="1"/>
</dbReference>
<keyword evidence="3 7" id="KW-1133">Transmembrane helix</keyword>
<sequence>MKKLLAGIVALGLLAVLIVGGWFAAGWYGGSEIEEETAFIVPSGSSLTSVAQKLEEEGLIASADGFLLRAKILGGSDPIKAGEFLLAAGASGSKILSTLQSGDVIRRFVTIPEGTPSVIVHDLLMAEDLLVGEIPVPDEGSVLPESYDFERGEERIAVLARMQRAMDETVAELWPNRTSRTVATTPQEAVILASIVEKETGVPEERRMVAGLYSNRIRQGIMLQADPTIIYPITRGRPLGRRIRQSEIQAINGYNTYQMQGLPNGPIANPGRASIEAVLNPEETDAIYMVADGSGGHEFNSTLDGHNAAVERWFALRRERGEM</sequence>
<evidence type="ECO:0000256" key="3">
    <source>
        <dbReference type="ARBA" id="ARBA00022989"/>
    </source>
</evidence>
<comment type="catalytic activity">
    <reaction evidence="7">
        <text>a peptidoglycan chain = a peptidoglycan chain with N-acetyl-1,6-anhydromuramyl-[peptide] at the reducing end + a peptidoglycan chain with N-acetylglucosamine at the non-reducing end.</text>
        <dbReference type="EC" id="4.2.2.29"/>
    </reaction>
</comment>
<dbReference type="GO" id="GO:0005886">
    <property type="term" value="C:plasma membrane"/>
    <property type="evidence" value="ECO:0007669"/>
    <property type="project" value="UniProtKB-UniRule"/>
</dbReference>
<dbReference type="RefSeq" id="WP_047093987.1">
    <property type="nucleotide sequence ID" value="NZ_LBHU01000003.1"/>
</dbReference>
<comment type="similarity">
    <text evidence="7">Belongs to the transglycosylase MltG family.</text>
</comment>
<dbReference type="InterPro" id="IPR003770">
    <property type="entry name" value="MLTG-like"/>
</dbReference>
<keyword evidence="5 7" id="KW-0456">Lyase</keyword>
<evidence type="ECO:0000256" key="5">
    <source>
        <dbReference type="ARBA" id="ARBA00023239"/>
    </source>
</evidence>
<dbReference type="CDD" id="cd08010">
    <property type="entry name" value="MltG_like"/>
    <property type="match status" value="1"/>
</dbReference>
<name>A0A0H0XS26_9SPHN</name>
<dbReference type="GO" id="GO:0009252">
    <property type="term" value="P:peptidoglycan biosynthetic process"/>
    <property type="evidence" value="ECO:0007669"/>
    <property type="project" value="UniProtKB-UniRule"/>
</dbReference>
<dbReference type="PANTHER" id="PTHR30518:SF2">
    <property type="entry name" value="ENDOLYTIC MUREIN TRANSGLYCOSYLASE"/>
    <property type="match status" value="1"/>
</dbReference>
<reference evidence="8 9" key="1">
    <citation type="submission" date="2015-04" db="EMBL/GenBank/DDBJ databases">
        <title>The draft genome sequence of Erythrobacter marinus HWDM-33.</title>
        <authorList>
            <person name="Zhuang L."/>
            <person name="Liu Y."/>
            <person name="Shao Z."/>
        </authorList>
    </citation>
    <scope>NUCLEOTIDE SEQUENCE [LARGE SCALE GENOMIC DNA]</scope>
    <source>
        <strain evidence="8 9">HWDM-33</strain>
    </source>
</reference>
<keyword evidence="1 7" id="KW-1003">Cell membrane</keyword>
<dbReference type="Gene3D" id="3.30.1490.480">
    <property type="entry name" value="Endolytic murein transglycosylase"/>
    <property type="match status" value="1"/>
</dbReference>
<dbReference type="EMBL" id="LBHU01000003">
    <property type="protein sequence ID" value="KLI63095.1"/>
    <property type="molecule type" value="Genomic_DNA"/>
</dbReference>
<dbReference type="GO" id="GO:0071555">
    <property type="term" value="P:cell wall organization"/>
    <property type="evidence" value="ECO:0007669"/>
    <property type="project" value="UniProtKB-KW"/>
</dbReference>
<dbReference type="OrthoDB" id="9814591at2"/>
<dbReference type="Gene3D" id="3.30.160.60">
    <property type="entry name" value="Classic Zinc Finger"/>
    <property type="match status" value="1"/>
</dbReference>
<comment type="caution">
    <text evidence="8">The sequence shown here is derived from an EMBL/GenBank/DDBJ whole genome shotgun (WGS) entry which is preliminary data.</text>
</comment>